<name>A0A329QIC9_9BACL</name>
<proteinExistence type="predicted"/>
<dbReference type="EMBL" id="QEVW01000026">
    <property type="protein sequence ID" value="RAW10178.1"/>
    <property type="molecule type" value="Genomic_DNA"/>
</dbReference>
<evidence type="ECO:0000313" key="2">
    <source>
        <dbReference type="EMBL" id="RAW10178.1"/>
    </source>
</evidence>
<sequence>MIKSLNKSIIASILAFAMIFSFTFQAQAQESRFSDHSTGSNVDILVDNADEMVISATMPAINSSFARVSALASENATTTDITGTLTIDKNLQTMTLVTNEKSEVSTANQRTYDVVIHEVNSLGDINATFTDLETNESYSIEQDKLQASFAIPIGIVIGETLLAWLVGIGATLIVATETWVTVNEIRETLRQKKYEHYEAQIMGGKLYVGHSIDLAGAAQRLVNPMFTKAHANVWSVNSAAAARVARVAGGGATPVGPELNITQVPGFFYYAHYHTASRIGGHSFF</sequence>
<evidence type="ECO:0000256" key="1">
    <source>
        <dbReference type="SAM" id="SignalP"/>
    </source>
</evidence>
<feature type="signal peptide" evidence="1">
    <location>
        <begin position="1"/>
        <end position="26"/>
    </location>
</feature>
<dbReference type="AlphaFoldDB" id="A0A329QIC9"/>
<comment type="caution">
    <text evidence="2">The sequence shown here is derived from an EMBL/GenBank/DDBJ whole genome shotgun (WGS) entry which is preliminary data.</text>
</comment>
<accession>A0A329QIC9</accession>
<feature type="chain" id="PRO_5038643101" description="Cell wall hydrolase" evidence="1">
    <location>
        <begin position="27"/>
        <end position="285"/>
    </location>
</feature>
<dbReference type="Proteomes" id="UP000250642">
    <property type="component" value="Unassembled WGS sequence"/>
</dbReference>
<keyword evidence="1" id="KW-0732">Signal</keyword>
<organism evidence="2 3">
    <name type="scientific">Paenibacillus taichungensis</name>
    <dbReference type="NCBI Taxonomy" id="484184"/>
    <lineage>
        <taxon>Bacteria</taxon>
        <taxon>Bacillati</taxon>
        <taxon>Bacillota</taxon>
        <taxon>Bacilli</taxon>
        <taxon>Bacillales</taxon>
        <taxon>Paenibacillaceae</taxon>
        <taxon>Paenibacillus</taxon>
    </lineage>
</organism>
<reference evidence="2 3" key="1">
    <citation type="submission" date="2018-04" db="EMBL/GenBank/DDBJ databases">
        <title>Paenibacillus taichungensis Genome sequencing and assembly.</title>
        <authorList>
            <person name="Xu J."/>
            <person name="Rensing C."/>
            <person name="Mazhar H.S."/>
        </authorList>
    </citation>
    <scope>NUCLEOTIDE SEQUENCE [LARGE SCALE GENOMIC DNA]</scope>
    <source>
        <strain evidence="2 3">NC1</strain>
    </source>
</reference>
<protein>
    <recommendedName>
        <fullName evidence="4">Cell wall hydrolase</fullName>
    </recommendedName>
</protein>
<evidence type="ECO:0008006" key="4">
    <source>
        <dbReference type="Google" id="ProtNLM"/>
    </source>
</evidence>
<gene>
    <name evidence="2" type="ORF">DC345_29375</name>
</gene>
<evidence type="ECO:0000313" key="3">
    <source>
        <dbReference type="Proteomes" id="UP000250642"/>
    </source>
</evidence>